<evidence type="ECO:0000256" key="5">
    <source>
        <dbReference type="ARBA" id="ARBA00023002"/>
    </source>
</evidence>
<dbReference type="SUPFAM" id="SSF56176">
    <property type="entry name" value="FAD-binding/transporter-associated domain-like"/>
    <property type="match status" value="1"/>
</dbReference>
<dbReference type="GO" id="GO:0071949">
    <property type="term" value="F:FAD binding"/>
    <property type="evidence" value="ECO:0007669"/>
    <property type="project" value="InterPro"/>
</dbReference>
<keyword evidence="3" id="KW-0285">Flavoprotein</keyword>
<dbReference type="InterPro" id="IPR016166">
    <property type="entry name" value="FAD-bd_PCMH"/>
</dbReference>
<keyword evidence="5" id="KW-0560">Oxidoreductase</keyword>
<organism evidence="8 9">
    <name type="scientific">Aspergillus fijiensis CBS 313.89</name>
    <dbReference type="NCBI Taxonomy" id="1448319"/>
    <lineage>
        <taxon>Eukaryota</taxon>
        <taxon>Fungi</taxon>
        <taxon>Dikarya</taxon>
        <taxon>Ascomycota</taxon>
        <taxon>Pezizomycotina</taxon>
        <taxon>Eurotiomycetes</taxon>
        <taxon>Eurotiomycetidae</taxon>
        <taxon>Eurotiales</taxon>
        <taxon>Aspergillaceae</taxon>
        <taxon>Aspergillus</taxon>
    </lineage>
</organism>
<comment type="similarity">
    <text evidence="2">Belongs to the oxygen-dependent FAD-linked oxidoreductase family.</text>
</comment>
<dbReference type="OrthoDB" id="415825at2759"/>
<comment type="cofactor">
    <cofactor evidence="1">
        <name>FAD</name>
        <dbReference type="ChEBI" id="CHEBI:57692"/>
    </cofactor>
</comment>
<dbReference type="GO" id="GO:0016491">
    <property type="term" value="F:oxidoreductase activity"/>
    <property type="evidence" value="ECO:0007669"/>
    <property type="project" value="UniProtKB-KW"/>
</dbReference>
<dbReference type="InterPro" id="IPR050416">
    <property type="entry name" value="FAD-linked_Oxidoreductase"/>
</dbReference>
<feature type="compositionally biased region" description="Basic and acidic residues" evidence="6">
    <location>
        <begin position="220"/>
        <end position="230"/>
    </location>
</feature>
<dbReference type="InterPro" id="IPR006094">
    <property type="entry name" value="Oxid_FAD_bind_N"/>
</dbReference>
<evidence type="ECO:0000256" key="3">
    <source>
        <dbReference type="ARBA" id="ARBA00022630"/>
    </source>
</evidence>
<dbReference type="InterPro" id="IPR036318">
    <property type="entry name" value="FAD-bd_PCMH-like_sf"/>
</dbReference>
<sequence length="266" mass="27725">MTRLSCRRAIELKATLQDTRAEVHTPGDGDYAERVRGLELGEAESGAIVQVTTTDEVSRVLSYASKHHIPIVVHGGAFATSSSSGEEGGIVISLARMSKVVVDPASRTLAAQGGARWEDLVGVAGASGLTVVPVTGDDTPADAGTGAGSGWLTGCPGPITDNLVSVKIVLADGSIVTTSSTEKPDLFWALHHAGGVFGLATELVFRVYPQGRQEGPTKSSEADGGPKDGGEYSGEDDLPRLQKLKRQYDPYGLFGSLDGASFDTRK</sequence>
<evidence type="ECO:0000256" key="1">
    <source>
        <dbReference type="ARBA" id="ARBA00001974"/>
    </source>
</evidence>
<dbReference type="Pfam" id="PF01565">
    <property type="entry name" value="FAD_binding_4"/>
    <property type="match status" value="1"/>
</dbReference>
<evidence type="ECO:0000313" key="8">
    <source>
        <dbReference type="EMBL" id="RAK80811.1"/>
    </source>
</evidence>
<gene>
    <name evidence="8" type="ORF">BO72DRAFT_483455</name>
</gene>
<dbReference type="Gene3D" id="3.30.465.10">
    <property type="match status" value="1"/>
</dbReference>
<feature type="region of interest" description="Disordered" evidence="6">
    <location>
        <begin position="211"/>
        <end position="241"/>
    </location>
</feature>
<dbReference type="Proteomes" id="UP000249789">
    <property type="component" value="Unassembled WGS sequence"/>
</dbReference>
<evidence type="ECO:0000259" key="7">
    <source>
        <dbReference type="PROSITE" id="PS51387"/>
    </source>
</evidence>
<name>A0A8G1S1Q1_9EURO</name>
<keyword evidence="9" id="KW-1185">Reference proteome</keyword>
<evidence type="ECO:0000256" key="4">
    <source>
        <dbReference type="ARBA" id="ARBA00022827"/>
    </source>
</evidence>
<dbReference type="GeneID" id="63865137"/>
<dbReference type="InterPro" id="IPR016169">
    <property type="entry name" value="FAD-bd_PCMH_sub2"/>
</dbReference>
<keyword evidence="4" id="KW-0274">FAD</keyword>
<evidence type="ECO:0000256" key="6">
    <source>
        <dbReference type="SAM" id="MobiDB-lite"/>
    </source>
</evidence>
<accession>A0A8G1S1Q1</accession>
<feature type="domain" description="FAD-binding PCMH-type" evidence="7">
    <location>
        <begin position="41"/>
        <end position="210"/>
    </location>
</feature>
<protein>
    <submittedName>
        <fullName evidence="8">FAD-binding domain-containing protein</fullName>
    </submittedName>
</protein>
<dbReference type="AlphaFoldDB" id="A0A8G1S1Q1"/>
<evidence type="ECO:0000313" key="9">
    <source>
        <dbReference type="Proteomes" id="UP000249789"/>
    </source>
</evidence>
<dbReference type="Gene3D" id="3.30.43.10">
    <property type="entry name" value="Uridine Diphospho-n-acetylenolpyruvylglucosamine Reductase, domain 2"/>
    <property type="match status" value="1"/>
</dbReference>
<dbReference type="PROSITE" id="PS51387">
    <property type="entry name" value="FAD_PCMH"/>
    <property type="match status" value="1"/>
</dbReference>
<dbReference type="EMBL" id="KZ824627">
    <property type="protein sequence ID" value="RAK80811.1"/>
    <property type="molecule type" value="Genomic_DNA"/>
</dbReference>
<dbReference type="PANTHER" id="PTHR42973:SF39">
    <property type="entry name" value="FAD-BINDING PCMH-TYPE DOMAIN-CONTAINING PROTEIN"/>
    <property type="match status" value="1"/>
</dbReference>
<dbReference type="PANTHER" id="PTHR42973">
    <property type="entry name" value="BINDING OXIDOREDUCTASE, PUTATIVE (AFU_ORTHOLOGUE AFUA_1G17690)-RELATED"/>
    <property type="match status" value="1"/>
</dbReference>
<reference evidence="8 9" key="1">
    <citation type="submission" date="2018-02" db="EMBL/GenBank/DDBJ databases">
        <title>The genomes of Aspergillus section Nigri reveals drivers in fungal speciation.</title>
        <authorList>
            <consortium name="DOE Joint Genome Institute"/>
            <person name="Vesth T.C."/>
            <person name="Nybo J."/>
            <person name="Theobald S."/>
            <person name="Brandl J."/>
            <person name="Frisvad J.C."/>
            <person name="Nielsen K.F."/>
            <person name="Lyhne E.K."/>
            <person name="Kogle M.E."/>
            <person name="Kuo A."/>
            <person name="Riley R."/>
            <person name="Clum A."/>
            <person name="Nolan M."/>
            <person name="Lipzen A."/>
            <person name="Salamov A."/>
            <person name="Henrissat B."/>
            <person name="Wiebenga A."/>
            <person name="De vries R.P."/>
            <person name="Grigoriev I.V."/>
            <person name="Mortensen U.H."/>
            <person name="Andersen M.R."/>
            <person name="Baker S.E."/>
        </authorList>
    </citation>
    <scope>NUCLEOTIDE SEQUENCE [LARGE SCALE GENOMIC DNA]</scope>
    <source>
        <strain evidence="8 9">CBS 313.89</strain>
    </source>
</reference>
<dbReference type="InterPro" id="IPR016167">
    <property type="entry name" value="FAD-bd_PCMH_sub1"/>
</dbReference>
<evidence type="ECO:0000256" key="2">
    <source>
        <dbReference type="ARBA" id="ARBA00005466"/>
    </source>
</evidence>
<dbReference type="VEuPathDB" id="FungiDB:BO72DRAFT_483455"/>
<dbReference type="RefSeq" id="XP_040804821.1">
    <property type="nucleotide sequence ID" value="XM_040947804.1"/>
</dbReference>
<proteinExistence type="inferred from homology"/>